<keyword evidence="4" id="KW-0560">Oxidoreductase</keyword>
<dbReference type="InterPro" id="IPR001128">
    <property type="entry name" value="Cyt_P450"/>
</dbReference>
<dbReference type="PANTHER" id="PTHR24302">
    <property type="entry name" value="CYTOCHROME P450 FAMILY 3"/>
    <property type="match status" value="1"/>
</dbReference>
<dbReference type="Proteomes" id="UP000188184">
    <property type="component" value="Chromosome"/>
</dbReference>
<reference evidence="6 7" key="1">
    <citation type="submission" date="2017-02" db="EMBL/GenBank/DDBJ databases">
        <title>The complete genomic sequence of a novel cold adapted crude oil-degrading bacterium Planococcus qaidamina Y42.</title>
        <authorList>
            <person name="Yang R."/>
        </authorList>
    </citation>
    <scope>NUCLEOTIDE SEQUENCE [LARGE SCALE GENOMIC DNA]</scope>
    <source>
        <strain evidence="6 7">Y42</strain>
    </source>
</reference>
<dbReference type="InterPro" id="IPR036396">
    <property type="entry name" value="Cyt_P450_sf"/>
</dbReference>
<evidence type="ECO:0000256" key="2">
    <source>
        <dbReference type="ARBA" id="ARBA00022617"/>
    </source>
</evidence>
<comment type="similarity">
    <text evidence="1">Belongs to the cytochrome P450 family.</text>
</comment>
<dbReference type="RefSeq" id="WP_232336749.1">
    <property type="nucleotide sequence ID" value="NZ_CP019640.1"/>
</dbReference>
<dbReference type="GO" id="GO:0005506">
    <property type="term" value="F:iron ion binding"/>
    <property type="evidence" value="ECO:0007669"/>
    <property type="project" value="InterPro"/>
</dbReference>
<dbReference type="AlphaFoldDB" id="A0A1Q2KUJ7"/>
<evidence type="ECO:0000256" key="5">
    <source>
        <dbReference type="ARBA" id="ARBA00023004"/>
    </source>
</evidence>
<dbReference type="KEGG" id="pmar:B0X71_01145"/>
<dbReference type="Gene3D" id="1.10.630.10">
    <property type="entry name" value="Cytochrome P450"/>
    <property type="match status" value="1"/>
</dbReference>
<evidence type="ECO:0000256" key="3">
    <source>
        <dbReference type="ARBA" id="ARBA00022723"/>
    </source>
</evidence>
<dbReference type="GO" id="GO:0020037">
    <property type="term" value="F:heme binding"/>
    <property type="evidence" value="ECO:0007669"/>
    <property type="project" value="InterPro"/>
</dbReference>
<keyword evidence="3" id="KW-0479">Metal-binding</keyword>
<dbReference type="EMBL" id="CP019640">
    <property type="protein sequence ID" value="AQQ51859.1"/>
    <property type="molecule type" value="Genomic_DNA"/>
</dbReference>
<evidence type="ECO:0000256" key="1">
    <source>
        <dbReference type="ARBA" id="ARBA00010617"/>
    </source>
</evidence>
<accession>A0A1Q2KUJ7</accession>
<keyword evidence="2" id="KW-0349">Heme</keyword>
<keyword evidence="5" id="KW-0408">Iron</keyword>
<gene>
    <name evidence="6" type="ORF">B0X71_01145</name>
</gene>
<dbReference type="InterPro" id="IPR050705">
    <property type="entry name" value="Cytochrome_P450_3A"/>
</dbReference>
<dbReference type="GO" id="GO:0016705">
    <property type="term" value="F:oxidoreductase activity, acting on paired donors, with incorporation or reduction of molecular oxygen"/>
    <property type="evidence" value="ECO:0007669"/>
    <property type="project" value="InterPro"/>
</dbReference>
<sequence length="417" mass="48494">MTQMIPKYKMRGSTTEILQEGYRYIPDHMEKLGTDIFQTRILGQKSIVITGPEATELFYNERYFERKTAIPLRIRDTIFGRGGVQVLDDEEHRNRKAMFMSFMTMPRLKLISDIASEQWRRAAREWEKQDEVVLFKEAQKVMLRTACRWAGVPLKEKDTEKRAKQLIALVDSIGGVGPRHWKGNMARHATNEWMEEVIEQERSGALQAPSDSPLHVIARHQQLDGSLLDKRVAAVEMVNIIRPITAITWYVTFGAMAMHANPETRERLATGEATYAHMFTQEVRRFYPFAPFLGARVRRSFLWHDIRFSKGELVFLDIHGLNRDPRIWQDPDLFIPERFREWTGTPFDFIPQGGGDHYLGHRCAGEWVTIEVMQKSMQFLAGEIDYEVPPQDLHIDVNRIPTMPASEFIMSDIRLNR</sequence>
<dbReference type="CDD" id="cd11067">
    <property type="entry name" value="CYP152"/>
    <property type="match status" value="1"/>
</dbReference>
<evidence type="ECO:0000313" key="6">
    <source>
        <dbReference type="EMBL" id="AQQ51859.1"/>
    </source>
</evidence>
<protein>
    <submittedName>
        <fullName evidence="6">Cytochrome</fullName>
    </submittedName>
</protein>
<proteinExistence type="inferred from homology"/>
<dbReference type="GO" id="GO:0004497">
    <property type="term" value="F:monooxygenase activity"/>
    <property type="evidence" value="ECO:0007669"/>
    <property type="project" value="InterPro"/>
</dbReference>
<evidence type="ECO:0000313" key="7">
    <source>
        <dbReference type="Proteomes" id="UP000188184"/>
    </source>
</evidence>
<keyword evidence="7" id="KW-1185">Reference proteome</keyword>
<dbReference type="Pfam" id="PF00067">
    <property type="entry name" value="p450"/>
    <property type="match status" value="1"/>
</dbReference>
<dbReference type="SUPFAM" id="SSF48264">
    <property type="entry name" value="Cytochrome P450"/>
    <property type="match status" value="1"/>
</dbReference>
<dbReference type="PANTHER" id="PTHR24302:SF15">
    <property type="entry name" value="FATTY-ACID PEROXYGENASE"/>
    <property type="match status" value="1"/>
</dbReference>
<evidence type="ECO:0000256" key="4">
    <source>
        <dbReference type="ARBA" id="ARBA00023002"/>
    </source>
</evidence>
<organism evidence="6 7">
    <name type="scientific">Planococcus lenghuensis</name>
    <dbReference type="NCBI Taxonomy" id="2213202"/>
    <lineage>
        <taxon>Bacteria</taxon>
        <taxon>Bacillati</taxon>
        <taxon>Bacillota</taxon>
        <taxon>Bacilli</taxon>
        <taxon>Bacillales</taxon>
        <taxon>Caryophanaceae</taxon>
        <taxon>Planococcus</taxon>
    </lineage>
</organism>
<name>A0A1Q2KUJ7_9BACL</name>